<evidence type="ECO:0000313" key="3">
    <source>
        <dbReference type="Proteomes" id="UP001381693"/>
    </source>
</evidence>
<keyword evidence="3" id="KW-1185">Reference proteome</keyword>
<name>A0AAN8XBU3_HALRR</name>
<feature type="domain" description="Fibronectin type-III" evidence="1">
    <location>
        <begin position="98"/>
        <end position="188"/>
    </location>
</feature>
<accession>A0AAN8XBU3</accession>
<organism evidence="2 3">
    <name type="scientific">Halocaridina rubra</name>
    <name type="common">Hawaiian red shrimp</name>
    <dbReference type="NCBI Taxonomy" id="373956"/>
    <lineage>
        <taxon>Eukaryota</taxon>
        <taxon>Metazoa</taxon>
        <taxon>Ecdysozoa</taxon>
        <taxon>Arthropoda</taxon>
        <taxon>Crustacea</taxon>
        <taxon>Multicrustacea</taxon>
        <taxon>Malacostraca</taxon>
        <taxon>Eumalacostraca</taxon>
        <taxon>Eucarida</taxon>
        <taxon>Decapoda</taxon>
        <taxon>Pleocyemata</taxon>
        <taxon>Caridea</taxon>
        <taxon>Atyoidea</taxon>
        <taxon>Atyidae</taxon>
        <taxon>Halocaridina</taxon>
    </lineage>
</organism>
<dbReference type="EMBL" id="JAXCGZ010007851">
    <property type="protein sequence ID" value="KAK7078408.1"/>
    <property type="molecule type" value="Genomic_DNA"/>
</dbReference>
<dbReference type="PANTHER" id="PTHR46957:SF3">
    <property type="entry name" value="CYTOKINE RECEPTOR"/>
    <property type="match status" value="1"/>
</dbReference>
<dbReference type="SMART" id="SM00060">
    <property type="entry name" value="FN3"/>
    <property type="match status" value="4"/>
</dbReference>
<dbReference type="InterPro" id="IPR003961">
    <property type="entry name" value="FN3_dom"/>
</dbReference>
<dbReference type="PRINTS" id="PR00014">
    <property type="entry name" value="FNTYPEIII"/>
</dbReference>
<feature type="non-terminal residue" evidence="2">
    <location>
        <position position="1"/>
    </location>
</feature>
<feature type="domain" description="Fibronectin type-III" evidence="1">
    <location>
        <begin position="3"/>
        <end position="97"/>
    </location>
</feature>
<dbReference type="GO" id="GO:0016020">
    <property type="term" value="C:membrane"/>
    <property type="evidence" value="ECO:0007669"/>
    <property type="project" value="UniProtKB-SubCell"/>
</dbReference>
<dbReference type="PANTHER" id="PTHR46957">
    <property type="entry name" value="CYTOKINE RECEPTOR"/>
    <property type="match status" value="1"/>
</dbReference>
<dbReference type="PROSITE" id="PS50853">
    <property type="entry name" value="FN3"/>
    <property type="match status" value="4"/>
</dbReference>
<dbReference type="Proteomes" id="UP001381693">
    <property type="component" value="Unassembled WGS sequence"/>
</dbReference>
<protein>
    <recommendedName>
        <fullName evidence="1">Fibronectin type-III domain-containing protein</fullName>
    </recommendedName>
</protein>
<feature type="domain" description="Fibronectin type-III" evidence="1">
    <location>
        <begin position="191"/>
        <end position="281"/>
    </location>
</feature>
<evidence type="ECO:0000313" key="2">
    <source>
        <dbReference type="EMBL" id="KAK7078408.1"/>
    </source>
</evidence>
<dbReference type="Pfam" id="PF00041">
    <property type="entry name" value="fn3"/>
    <property type="match status" value="4"/>
</dbReference>
<dbReference type="SUPFAM" id="SSF49265">
    <property type="entry name" value="Fibronectin type III"/>
    <property type="match status" value="3"/>
</dbReference>
<feature type="non-terminal residue" evidence="2">
    <location>
        <position position="375"/>
    </location>
</feature>
<dbReference type="CDD" id="cd00063">
    <property type="entry name" value="FN3"/>
    <property type="match status" value="4"/>
</dbReference>
<proteinExistence type="predicted"/>
<dbReference type="InterPro" id="IPR013783">
    <property type="entry name" value="Ig-like_fold"/>
</dbReference>
<comment type="caution">
    <text evidence="2">The sequence shown here is derived from an EMBL/GenBank/DDBJ whole genome shotgun (WGS) entry which is preliminary data.</text>
</comment>
<reference evidence="2 3" key="1">
    <citation type="submission" date="2023-11" db="EMBL/GenBank/DDBJ databases">
        <title>Halocaridina rubra genome assembly.</title>
        <authorList>
            <person name="Smith C."/>
        </authorList>
    </citation>
    <scope>NUCLEOTIDE SEQUENCE [LARGE SCALE GENOMIC DNA]</scope>
    <source>
        <strain evidence="2">EP-1</strain>
        <tissue evidence="2">Whole</tissue>
    </source>
</reference>
<dbReference type="InterPro" id="IPR050713">
    <property type="entry name" value="RTP_Phos/Ushers"/>
</dbReference>
<dbReference type="InterPro" id="IPR036116">
    <property type="entry name" value="FN3_sf"/>
</dbReference>
<evidence type="ECO:0000259" key="1">
    <source>
        <dbReference type="PROSITE" id="PS50853"/>
    </source>
</evidence>
<dbReference type="Gene3D" id="2.60.40.10">
    <property type="entry name" value="Immunoglobulins"/>
    <property type="match status" value="4"/>
</dbReference>
<gene>
    <name evidence="2" type="ORF">SK128_004925</name>
</gene>
<sequence length="375" mass="40548">LDPPTNFNFSGNDTTISVRWTPPTTLGSLCELQKYKITWNSSDNEETEEVPATDNSYEITNLTPCTTYDIKVSAENVAGSSSPGETSSATANVVLDPPAGLALNEEATKMTLSWTHPPAAGPNCNLQNYTVTWNSSNENGTAVVEATETSYEVTNLTPCTSYDVKIYAINAAGFSSFSEISGQTDPVVLDPPTNFKLLENDTTISVSWSSPTVPGSLCELLKYRITWNSSDNEQTAEVPATENSFVIADLIPCTLYDIKISAENVAGSSRPEKASRTTDNVVLEPPTSLKLNEETTKIKLSWIPPKPLGPFCELENYNVTWNSYTSKETAEVAATETSFDITQLTPCTTYGIKIFAVNVAGSSPFRETSGNTSLT</sequence>
<feature type="domain" description="Fibronectin type-III" evidence="1">
    <location>
        <begin position="285"/>
        <end position="375"/>
    </location>
</feature>
<dbReference type="AlphaFoldDB" id="A0AAN8XBU3"/>